<evidence type="ECO:0000256" key="7">
    <source>
        <dbReference type="SAM" id="MobiDB-lite"/>
    </source>
</evidence>
<name>A0A830HJY4_9CHLO</name>
<dbReference type="SMART" id="SM00129">
    <property type="entry name" value="KISc"/>
    <property type="match status" value="1"/>
</dbReference>
<dbReference type="InterPro" id="IPR036961">
    <property type="entry name" value="Kinesin_motor_dom_sf"/>
</dbReference>
<evidence type="ECO:0000256" key="6">
    <source>
        <dbReference type="SAM" id="Coils"/>
    </source>
</evidence>
<dbReference type="Pfam" id="PF00225">
    <property type="entry name" value="Kinesin"/>
    <property type="match status" value="1"/>
</dbReference>
<dbReference type="InterPro" id="IPR027417">
    <property type="entry name" value="P-loop_NTPase"/>
</dbReference>
<dbReference type="PROSITE" id="PS50067">
    <property type="entry name" value="KINESIN_MOTOR_2"/>
    <property type="match status" value="1"/>
</dbReference>
<keyword evidence="2 4" id="KW-0067">ATP-binding</keyword>
<evidence type="ECO:0000256" key="5">
    <source>
        <dbReference type="RuleBase" id="RU000394"/>
    </source>
</evidence>
<keyword evidence="6" id="KW-0175">Coiled coil</keyword>
<reference evidence="9" key="1">
    <citation type="submission" date="2020-10" db="EMBL/GenBank/DDBJ databases">
        <title>Unveiling of a novel bifunctional photoreceptor, Dualchrome1, isolated from a cosmopolitan green alga.</title>
        <authorList>
            <person name="Suzuki S."/>
            <person name="Kawachi M."/>
        </authorList>
    </citation>
    <scope>NUCLEOTIDE SEQUENCE</scope>
    <source>
        <strain evidence="9">NIES 2893</strain>
    </source>
</reference>
<evidence type="ECO:0000256" key="4">
    <source>
        <dbReference type="PROSITE-ProRule" id="PRU00283"/>
    </source>
</evidence>
<organism evidence="9 10">
    <name type="scientific">Pycnococcus provasolii</name>
    <dbReference type="NCBI Taxonomy" id="41880"/>
    <lineage>
        <taxon>Eukaryota</taxon>
        <taxon>Viridiplantae</taxon>
        <taxon>Chlorophyta</taxon>
        <taxon>Pseudoscourfieldiophyceae</taxon>
        <taxon>Pseudoscourfieldiales</taxon>
        <taxon>Pycnococcaceae</taxon>
        <taxon>Pycnococcus</taxon>
    </lineage>
</organism>
<evidence type="ECO:0000256" key="3">
    <source>
        <dbReference type="ARBA" id="ARBA00023175"/>
    </source>
</evidence>
<dbReference type="OrthoDB" id="3176171at2759"/>
<dbReference type="GO" id="GO:0007018">
    <property type="term" value="P:microtubule-based movement"/>
    <property type="evidence" value="ECO:0007669"/>
    <property type="project" value="InterPro"/>
</dbReference>
<dbReference type="SUPFAM" id="SSF52540">
    <property type="entry name" value="P-loop containing nucleoside triphosphate hydrolases"/>
    <property type="match status" value="1"/>
</dbReference>
<comment type="caution">
    <text evidence="9">The sequence shown here is derived from an EMBL/GenBank/DDBJ whole genome shotgun (WGS) entry which is preliminary data.</text>
</comment>
<dbReference type="AlphaFoldDB" id="A0A830HJY4"/>
<dbReference type="PROSITE" id="PS00411">
    <property type="entry name" value="KINESIN_MOTOR_1"/>
    <property type="match status" value="1"/>
</dbReference>
<dbReference type="GO" id="GO:0005524">
    <property type="term" value="F:ATP binding"/>
    <property type="evidence" value="ECO:0007669"/>
    <property type="project" value="UniProtKB-UniRule"/>
</dbReference>
<evidence type="ECO:0000313" key="9">
    <source>
        <dbReference type="EMBL" id="GHP06903.1"/>
    </source>
</evidence>
<keyword evidence="5" id="KW-0493">Microtubule</keyword>
<dbReference type="InterPro" id="IPR027640">
    <property type="entry name" value="Kinesin-like_fam"/>
</dbReference>
<evidence type="ECO:0000256" key="2">
    <source>
        <dbReference type="ARBA" id="ARBA00022840"/>
    </source>
</evidence>
<protein>
    <recommendedName>
        <fullName evidence="5">Kinesin-like protein</fullName>
    </recommendedName>
</protein>
<proteinExistence type="inferred from homology"/>
<keyword evidence="3 4" id="KW-0505">Motor protein</keyword>
<feature type="compositionally biased region" description="Low complexity" evidence="7">
    <location>
        <begin position="447"/>
        <end position="468"/>
    </location>
</feature>
<dbReference type="Gene3D" id="3.40.850.10">
    <property type="entry name" value="Kinesin motor domain"/>
    <property type="match status" value="1"/>
</dbReference>
<keyword evidence="1 4" id="KW-0547">Nucleotide-binding</keyword>
<dbReference type="PRINTS" id="PR00380">
    <property type="entry name" value="KINESINHEAVY"/>
</dbReference>
<accession>A0A830HJY4</accession>
<dbReference type="PANTHER" id="PTHR47972:SF28">
    <property type="entry name" value="KINESIN-LIKE PROTEIN KLP-3"/>
    <property type="match status" value="1"/>
</dbReference>
<evidence type="ECO:0000313" key="10">
    <source>
        <dbReference type="Proteomes" id="UP000660262"/>
    </source>
</evidence>
<keyword evidence="10" id="KW-1185">Reference proteome</keyword>
<comment type="similarity">
    <text evidence="4 5">Belongs to the TRAFAC class myosin-kinesin ATPase superfamily. Kinesin family.</text>
</comment>
<dbReference type="EMBL" id="BNJQ01000014">
    <property type="protein sequence ID" value="GHP06903.1"/>
    <property type="molecule type" value="Genomic_DNA"/>
</dbReference>
<dbReference type="PANTHER" id="PTHR47972">
    <property type="entry name" value="KINESIN-LIKE PROTEIN KLP-3"/>
    <property type="match status" value="1"/>
</dbReference>
<evidence type="ECO:0000259" key="8">
    <source>
        <dbReference type="PROSITE" id="PS50067"/>
    </source>
</evidence>
<dbReference type="GO" id="GO:0003777">
    <property type="term" value="F:microtubule motor activity"/>
    <property type="evidence" value="ECO:0007669"/>
    <property type="project" value="InterPro"/>
</dbReference>
<dbReference type="InterPro" id="IPR019821">
    <property type="entry name" value="Kinesin_motor_CS"/>
</dbReference>
<evidence type="ECO:0000256" key="1">
    <source>
        <dbReference type="ARBA" id="ARBA00022741"/>
    </source>
</evidence>
<dbReference type="Proteomes" id="UP000660262">
    <property type="component" value="Unassembled WGS sequence"/>
</dbReference>
<dbReference type="InterPro" id="IPR001752">
    <property type="entry name" value="Kinesin_motor_dom"/>
</dbReference>
<gene>
    <name evidence="9" type="ORF">PPROV_000564700</name>
</gene>
<feature type="region of interest" description="Disordered" evidence="7">
    <location>
        <begin position="447"/>
        <end position="512"/>
    </location>
</feature>
<sequence>MADRMNSTVQGLRGAQAELAKLREKNNQTRSEAEALATAVPAFAALFQRELNLFLASGAIMSLNDAISKYRRECKERKRLYNLLQELRGNIRVYCRVRPLSEREAIEEAEVIEEARATGGSRAAQLYASSAHNRAVGPIRFPGEDEISLIGERATKTYEFDRVFDPDCTQEDVFRDIAPLTSSVLDGYNVCVFAYGQTGSGKTHTMIGSSRDDPGVAQRALCKLFETAAEREGDYELSMKASAFEIYLEAIRDLLAPAAARQPGAPPQQKLEVHMAPGGGTFVPGLTAESVSSAHDVELMMERAQGNRATFSTNMNEHSSRSHSVLSVSCYAKNKLTGVSSMGKLHIIDLAGSERVKQSEASGERLAEAMAINKSLSALGDVIASLAAKEKHVPYRNSRLTHVLQDSLGGNSKVLMVVNVSATTSCSSETGCSLTFAQRVRAVELGSARANTASASSSSTTSTSDGTAMAPSPAAAKDSRGPERPPSSTDRPRRPSSGRPSSARPLNHPPMR</sequence>
<feature type="domain" description="Kinesin motor" evidence="8">
    <location>
        <begin position="90"/>
        <end position="443"/>
    </location>
</feature>
<feature type="coiled-coil region" evidence="6">
    <location>
        <begin position="12"/>
        <end position="39"/>
    </location>
</feature>
<dbReference type="FunFam" id="3.40.850.10:FF:000113">
    <property type="entry name" value="Kinesin-like protein"/>
    <property type="match status" value="1"/>
</dbReference>
<feature type="compositionally biased region" description="Low complexity" evidence="7">
    <location>
        <begin position="495"/>
        <end position="505"/>
    </location>
</feature>
<dbReference type="GO" id="GO:0008017">
    <property type="term" value="F:microtubule binding"/>
    <property type="evidence" value="ECO:0007669"/>
    <property type="project" value="InterPro"/>
</dbReference>
<dbReference type="GO" id="GO:0005874">
    <property type="term" value="C:microtubule"/>
    <property type="evidence" value="ECO:0007669"/>
    <property type="project" value="UniProtKB-KW"/>
</dbReference>
<feature type="binding site" evidence="4">
    <location>
        <begin position="196"/>
        <end position="203"/>
    </location>
    <ligand>
        <name>ATP</name>
        <dbReference type="ChEBI" id="CHEBI:30616"/>
    </ligand>
</feature>